<evidence type="ECO:0000313" key="1">
    <source>
        <dbReference type="EMBL" id="ADD96285.1"/>
    </source>
</evidence>
<dbReference type="EMBL" id="GU943130">
    <property type="protein sequence ID" value="ADD96285.1"/>
    <property type="molecule type" value="Genomic_DNA"/>
</dbReference>
<organism evidence="1">
    <name type="scientific">uncultured organism MedDCM-OCT-S08-C1656</name>
    <dbReference type="NCBI Taxonomy" id="743631"/>
    <lineage>
        <taxon>unclassified sequences</taxon>
        <taxon>environmental samples</taxon>
    </lineage>
</organism>
<reference evidence="1" key="1">
    <citation type="journal article" date="2010" name="ISME J.">
        <title>Metagenome of the Mediterranean deep chlorophyll maximum studied by direct and fosmid library 454 pyrosequencing.</title>
        <authorList>
            <person name="Ghai R."/>
            <person name="Martin-Cuadrado A.B."/>
            <person name="Molto A.G."/>
            <person name="Heredia I.G."/>
            <person name="Cabrera R."/>
            <person name="Martin J."/>
            <person name="Verdu M."/>
            <person name="Deschamps P."/>
            <person name="Moreira D."/>
            <person name="Lopez-Garcia P."/>
            <person name="Mira A."/>
            <person name="Rodriguez-Valera F."/>
        </authorList>
    </citation>
    <scope>NUCLEOTIDE SEQUENCE</scope>
</reference>
<protein>
    <submittedName>
        <fullName evidence="1">Uncharacterized protein</fullName>
    </submittedName>
</protein>
<dbReference type="AlphaFoldDB" id="D6PKN4"/>
<proteinExistence type="predicted"/>
<sequence length="105" mass="11965">MEMPQYGLHCSVVEFVEKQATIKNPLDGSTRLNRDIYVSVTMQMINREDPSDQKTFQVPAFKSSWDEDIFGAQVGGDLERRTRIDAFAKSSAEQMAKEFVKNLSK</sequence>
<accession>D6PKN4</accession>
<name>D6PKN4_9ZZZZ</name>